<keyword evidence="14" id="KW-0206">Cytoskeleton</keyword>
<evidence type="ECO:0000256" key="10">
    <source>
        <dbReference type="ARBA" id="ARBA00022753"/>
    </source>
</evidence>
<evidence type="ECO:0000256" key="11">
    <source>
        <dbReference type="ARBA" id="ARBA00022794"/>
    </source>
</evidence>
<feature type="coiled-coil region" evidence="17">
    <location>
        <begin position="155"/>
        <end position="217"/>
    </location>
</feature>
<dbReference type="EMBL" id="AGCU01065542">
    <property type="status" value="NOT_ANNOTATED_CDS"/>
    <property type="molecule type" value="Genomic_DNA"/>
</dbReference>
<evidence type="ECO:0000256" key="2">
    <source>
        <dbReference type="ARBA" id="ARBA00004300"/>
    </source>
</evidence>
<organism evidence="21 22">
    <name type="scientific">Pelodiscus sinensis</name>
    <name type="common">Chinese softshell turtle</name>
    <name type="synonym">Trionyx sinensis</name>
    <dbReference type="NCBI Taxonomy" id="13735"/>
    <lineage>
        <taxon>Eukaryota</taxon>
        <taxon>Metazoa</taxon>
        <taxon>Chordata</taxon>
        <taxon>Craniata</taxon>
        <taxon>Vertebrata</taxon>
        <taxon>Euteleostomi</taxon>
        <taxon>Archelosauria</taxon>
        <taxon>Testudinata</taxon>
        <taxon>Testudines</taxon>
        <taxon>Cryptodira</taxon>
        <taxon>Trionychia</taxon>
        <taxon>Trionychidae</taxon>
        <taxon>Pelodiscus</taxon>
    </lineage>
</organism>
<dbReference type="Ensembl" id="ENSPSIT00000002937.1">
    <property type="protein sequence ID" value="ENSPSIP00000002926.1"/>
    <property type="gene ID" value="ENSPSIG00000002836.1"/>
</dbReference>
<evidence type="ECO:0000256" key="17">
    <source>
        <dbReference type="SAM" id="Coils"/>
    </source>
</evidence>
<dbReference type="GO" id="GO:0030030">
    <property type="term" value="P:cell projection organization"/>
    <property type="evidence" value="ECO:0007669"/>
    <property type="project" value="UniProtKB-KW"/>
</dbReference>
<evidence type="ECO:0000256" key="6">
    <source>
        <dbReference type="ARBA" id="ARBA00022448"/>
    </source>
</evidence>
<dbReference type="InterPro" id="IPR018514">
    <property type="entry name" value="Rabaptin_CC"/>
</dbReference>
<evidence type="ECO:0000256" key="8">
    <source>
        <dbReference type="ARBA" id="ARBA00022553"/>
    </source>
</evidence>
<reference evidence="22" key="2">
    <citation type="journal article" date="2013" name="Nat. Genet.">
        <title>The draft genomes of soft-shell turtle and green sea turtle yield insights into the development and evolution of the turtle-specific body plan.</title>
        <authorList>
            <person name="Wang Z."/>
            <person name="Pascual-Anaya J."/>
            <person name="Zadissa A."/>
            <person name="Li W."/>
            <person name="Niimura Y."/>
            <person name="Huang Z."/>
            <person name="Li C."/>
            <person name="White S."/>
            <person name="Xiong Z."/>
            <person name="Fang D."/>
            <person name="Wang B."/>
            <person name="Ming Y."/>
            <person name="Chen Y."/>
            <person name="Zheng Y."/>
            <person name="Kuraku S."/>
            <person name="Pignatelli M."/>
            <person name="Herrero J."/>
            <person name="Beal K."/>
            <person name="Nozawa M."/>
            <person name="Li Q."/>
            <person name="Wang J."/>
            <person name="Zhang H."/>
            <person name="Yu L."/>
            <person name="Shigenobu S."/>
            <person name="Wang J."/>
            <person name="Liu J."/>
            <person name="Flicek P."/>
            <person name="Searle S."/>
            <person name="Wang J."/>
            <person name="Kuratani S."/>
            <person name="Yin Y."/>
            <person name="Aken B."/>
            <person name="Zhang G."/>
            <person name="Irie N."/>
        </authorList>
    </citation>
    <scope>NUCLEOTIDE SEQUENCE [LARGE SCALE GENOMIC DNA]</scope>
    <source>
        <strain evidence="22">Daiwa-1</strain>
    </source>
</reference>
<evidence type="ECO:0000256" key="3">
    <source>
        <dbReference type="ARBA" id="ARBA00004412"/>
    </source>
</evidence>
<dbReference type="Pfam" id="PF09311">
    <property type="entry name" value="Rab5-bind"/>
    <property type="match status" value="1"/>
</dbReference>
<evidence type="ECO:0000256" key="13">
    <source>
        <dbReference type="ARBA" id="ARBA00023054"/>
    </source>
</evidence>
<evidence type="ECO:0000256" key="4">
    <source>
        <dbReference type="ARBA" id="ARBA00006603"/>
    </source>
</evidence>
<comment type="subcellular location">
    <subcellularLocation>
        <location evidence="1">Cytoplasm</location>
        <location evidence="1">Cytoskeleton</location>
        <location evidence="1">Cilium basal body</location>
    </subcellularLocation>
    <subcellularLocation>
        <location evidence="2">Cytoplasm</location>
        <location evidence="2">Cytoskeleton</location>
        <location evidence="2">Microtubule organizing center</location>
        <location evidence="2">Centrosome</location>
    </subcellularLocation>
    <subcellularLocation>
        <location evidence="3">Early endosome</location>
    </subcellularLocation>
</comment>
<reference evidence="21" key="4">
    <citation type="submission" date="2025-09" db="UniProtKB">
        <authorList>
            <consortium name="Ensembl"/>
        </authorList>
    </citation>
    <scope>IDENTIFICATION</scope>
</reference>
<keyword evidence="15" id="KW-0966">Cell projection</keyword>
<feature type="compositionally biased region" description="Polar residues" evidence="18">
    <location>
        <begin position="262"/>
        <end position="271"/>
    </location>
</feature>
<protein>
    <recommendedName>
        <fullName evidence="5">Rab GTPase-binding effector protein 2</fullName>
    </recommendedName>
</protein>
<keyword evidence="13 17" id="KW-0175">Coiled coil</keyword>
<proteinExistence type="inferred from homology"/>
<dbReference type="AlphaFoldDB" id="K7F4G6"/>
<keyword evidence="9" id="KW-0254">Endocytosis</keyword>
<reference evidence="21" key="3">
    <citation type="submission" date="2025-08" db="UniProtKB">
        <authorList>
            <consortium name="Ensembl"/>
        </authorList>
    </citation>
    <scope>IDENTIFICATION</scope>
</reference>
<keyword evidence="12" id="KW-0653">Protein transport</keyword>
<dbReference type="PANTHER" id="PTHR31179:SF6">
    <property type="entry name" value="RAB GTPASE-BINDING EFFECTOR PROTEIN 2"/>
    <property type="match status" value="1"/>
</dbReference>
<dbReference type="GeneTree" id="ENSGT00530000063743"/>
<evidence type="ECO:0000256" key="7">
    <source>
        <dbReference type="ARBA" id="ARBA00022490"/>
    </source>
</evidence>
<evidence type="ECO:0000313" key="21">
    <source>
        <dbReference type="Ensembl" id="ENSPSIP00000002926.1"/>
    </source>
</evidence>
<dbReference type="EMBL" id="AGCU01065540">
    <property type="status" value="NOT_ANNOTATED_CDS"/>
    <property type="molecule type" value="Genomic_DNA"/>
</dbReference>
<keyword evidence="7" id="KW-0963">Cytoplasm</keyword>
<evidence type="ECO:0000256" key="9">
    <source>
        <dbReference type="ARBA" id="ARBA00022583"/>
    </source>
</evidence>
<evidence type="ECO:0000256" key="14">
    <source>
        <dbReference type="ARBA" id="ARBA00023212"/>
    </source>
</evidence>
<dbReference type="GO" id="GO:0005096">
    <property type="term" value="F:GTPase activator activity"/>
    <property type="evidence" value="ECO:0007669"/>
    <property type="project" value="InterPro"/>
</dbReference>
<evidence type="ECO:0000259" key="19">
    <source>
        <dbReference type="Pfam" id="PF03528"/>
    </source>
</evidence>
<feature type="compositionally biased region" description="Low complexity" evidence="18">
    <location>
        <begin position="96"/>
        <end position="113"/>
    </location>
</feature>
<evidence type="ECO:0000256" key="16">
    <source>
        <dbReference type="ARBA" id="ARBA00045310"/>
    </source>
</evidence>
<evidence type="ECO:0000256" key="5">
    <source>
        <dbReference type="ARBA" id="ARBA00019765"/>
    </source>
</evidence>
<dbReference type="GO" id="GO:0005813">
    <property type="term" value="C:centrosome"/>
    <property type="evidence" value="ECO:0007669"/>
    <property type="project" value="UniProtKB-SubCell"/>
</dbReference>
<feature type="compositionally biased region" description="Polar residues" evidence="18">
    <location>
        <begin position="49"/>
        <end position="61"/>
    </location>
</feature>
<feature type="region of interest" description="Disordered" evidence="18">
    <location>
        <begin position="247"/>
        <end position="271"/>
    </location>
</feature>
<accession>K7F4G6</accession>
<dbReference type="SUPFAM" id="SSF103652">
    <property type="entry name" value="G protein-binding domain"/>
    <property type="match status" value="1"/>
</dbReference>
<dbReference type="EMBL" id="AGCU01065539">
    <property type="status" value="NOT_ANNOTATED_CDS"/>
    <property type="molecule type" value="Genomic_DNA"/>
</dbReference>
<reference evidence="22" key="1">
    <citation type="submission" date="2011-10" db="EMBL/GenBank/DDBJ databases">
        <authorList>
            <consortium name="Soft-shell Turtle Genome Consortium"/>
        </authorList>
    </citation>
    <scope>NUCLEOTIDE SEQUENCE [LARGE SCALE GENOMIC DNA]</scope>
    <source>
        <strain evidence="22">Daiwa-1</strain>
    </source>
</reference>
<evidence type="ECO:0000256" key="18">
    <source>
        <dbReference type="SAM" id="MobiDB-lite"/>
    </source>
</evidence>
<dbReference type="GO" id="GO:0008083">
    <property type="term" value="F:growth factor activity"/>
    <property type="evidence" value="ECO:0007669"/>
    <property type="project" value="InterPro"/>
</dbReference>
<feature type="domain" description="Rabaptin GTPase-Rab5 binding" evidence="20">
    <location>
        <begin position="159"/>
        <end position="282"/>
    </location>
</feature>
<gene>
    <name evidence="21" type="primary">RABEP2</name>
</gene>
<evidence type="ECO:0000256" key="15">
    <source>
        <dbReference type="ARBA" id="ARBA00023273"/>
    </source>
</evidence>
<keyword evidence="22" id="KW-1185">Reference proteome</keyword>
<feature type="domain" description="Rabaptin coiled-coil" evidence="19">
    <location>
        <begin position="1"/>
        <end position="42"/>
    </location>
</feature>
<keyword evidence="11" id="KW-0970">Cilium biogenesis/degradation</keyword>
<comment type="similarity">
    <text evidence="4">Belongs to the rabaptin family.</text>
</comment>
<dbReference type="InterPro" id="IPR003914">
    <property type="entry name" value="Rabaptin"/>
</dbReference>
<keyword evidence="8" id="KW-0597">Phosphoprotein</keyword>
<evidence type="ECO:0000256" key="1">
    <source>
        <dbReference type="ARBA" id="ARBA00004120"/>
    </source>
</evidence>
<dbReference type="Proteomes" id="UP000007267">
    <property type="component" value="Unassembled WGS sequence"/>
</dbReference>
<dbReference type="Gene3D" id="1.20.5.730">
    <property type="entry name" value="Single helix bin"/>
    <property type="match status" value="1"/>
</dbReference>
<keyword evidence="10" id="KW-0967">Endosome</keyword>
<comment type="function">
    <text evidence="16">Plays a role in membrane trafficking and in homotypic early endosome fusion. Participates in arteriogenesis by regulating vascular endothelial growth factor receptor 2/VEGFR2 cell surface expression and endosomal trafficking. By interacting with SDCCAG8, localizes to centrosomes and plays a critical role in ciliogenesis.</text>
</comment>
<keyword evidence="6" id="KW-0813">Transport</keyword>
<dbReference type="Gene3D" id="1.20.5.340">
    <property type="match status" value="1"/>
</dbReference>
<dbReference type="GO" id="GO:0005769">
    <property type="term" value="C:early endosome"/>
    <property type="evidence" value="ECO:0007669"/>
    <property type="project" value="UniProtKB-SubCell"/>
</dbReference>
<dbReference type="EMBL" id="AGCU01065541">
    <property type="status" value="NOT_ANNOTATED_CDS"/>
    <property type="molecule type" value="Genomic_DNA"/>
</dbReference>
<feature type="region of interest" description="Disordered" evidence="18">
    <location>
        <begin position="37"/>
        <end position="129"/>
    </location>
</feature>
<feature type="compositionally biased region" description="Acidic residues" evidence="18">
    <location>
        <begin position="71"/>
        <end position="84"/>
    </location>
</feature>
<dbReference type="InterPro" id="IPR015390">
    <property type="entry name" value="Rabaptin_Rab5-bd_dom"/>
</dbReference>
<dbReference type="PANTHER" id="PTHR31179">
    <property type="entry name" value="RAB GTPASE-BINDING EFFECTOR PROTEIN"/>
    <property type="match status" value="1"/>
</dbReference>
<dbReference type="GO" id="GO:0006897">
    <property type="term" value="P:endocytosis"/>
    <property type="evidence" value="ECO:0007669"/>
    <property type="project" value="UniProtKB-KW"/>
</dbReference>
<dbReference type="GO" id="GO:0015031">
    <property type="term" value="P:protein transport"/>
    <property type="evidence" value="ECO:0007669"/>
    <property type="project" value="UniProtKB-KW"/>
</dbReference>
<evidence type="ECO:0000313" key="22">
    <source>
        <dbReference type="Proteomes" id="UP000007267"/>
    </source>
</evidence>
<evidence type="ECO:0000259" key="20">
    <source>
        <dbReference type="Pfam" id="PF09311"/>
    </source>
</evidence>
<name>K7F4G6_PELSI</name>
<sequence>QAQEDSERLRSIVLPMEEEIAQLKSKLSRAEDLIRGLQGPEVRRGALHSSESLLSDVETPSQVPPAHPGGEGDEGFGPEGEEEPGGSLAFAHGCDSISIASSSTGSLPSTGSLRPRRRPSLEQEDTASLLSTGTLVPESIYLPPPGFQLVPDREWAQLQLEVKQYQESLQQLEVVTQEKRGLQEALRRSSEDCAKQVLVLLDQIQNSEQLLQNLQATVWQTQHRTQEQIADLASSHKRLSYEVQRLSEENEGLRGSRAPLTPTEQPSLPSSVQELQALVRWRGDMNGARVQLSTGGGGTARSPPPQELQALVRWRGCMYGARVQELQALVRWRGGMYGARVQLSTGGGGTARSPPQELQALVRWDVQRLRGDLAQRDQAVREGAANVPLAPQVQLERIRQAPSLEQVRSIVDGTRLKDVAELKEP</sequence>
<evidence type="ECO:0000256" key="12">
    <source>
        <dbReference type="ARBA" id="ARBA00022927"/>
    </source>
</evidence>
<dbReference type="Pfam" id="PF03528">
    <property type="entry name" value="Rabaptin"/>
    <property type="match status" value="1"/>
</dbReference>